<evidence type="ECO:0008006" key="4">
    <source>
        <dbReference type="Google" id="ProtNLM"/>
    </source>
</evidence>
<feature type="transmembrane region" description="Helical" evidence="1">
    <location>
        <begin position="15"/>
        <end position="36"/>
    </location>
</feature>
<organism evidence="2 3">
    <name type="scientific">Candidatus Wolfebacteria bacterium CG1_02_39_135</name>
    <dbReference type="NCBI Taxonomy" id="1805425"/>
    <lineage>
        <taxon>Bacteria</taxon>
        <taxon>Candidatus Wolfeibacteriota</taxon>
    </lineage>
</organism>
<dbReference type="Proteomes" id="UP000182693">
    <property type="component" value="Unassembled WGS sequence"/>
</dbReference>
<evidence type="ECO:0000256" key="1">
    <source>
        <dbReference type="SAM" id="Phobius"/>
    </source>
</evidence>
<name>A0A1J4XZN1_9BACT</name>
<keyword evidence="1" id="KW-0472">Membrane</keyword>
<keyword evidence="1" id="KW-1133">Transmembrane helix</keyword>
<reference evidence="2 3" key="1">
    <citation type="journal article" date="2016" name="Environ. Microbiol.">
        <title>Genomic resolution of a cold subsurface aquifer community provides metabolic insights for novel microbes adapted to high CO concentrations.</title>
        <authorList>
            <person name="Probst A.J."/>
            <person name="Castelle C.J."/>
            <person name="Singh A."/>
            <person name="Brown C.T."/>
            <person name="Anantharaman K."/>
            <person name="Sharon I."/>
            <person name="Hug L.A."/>
            <person name="Burstein D."/>
            <person name="Emerson J.B."/>
            <person name="Thomas B.C."/>
            <person name="Banfield J.F."/>
        </authorList>
    </citation>
    <scope>NUCLEOTIDE SEQUENCE [LARGE SCALE GENOMIC DNA]</scope>
    <source>
        <strain evidence="2">CG1_02_39_135</strain>
    </source>
</reference>
<evidence type="ECO:0000313" key="3">
    <source>
        <dbReference type="Proteomes" id="UP000182693"/>
    </source>
</evidence>
<accession>A0A1J4XZN1</accession>
<proteinExistence type="predicted"/>
<protein>
    <recommendedName>
        <fullName evidence="4">Cell division protein FtsL</fullName>
    </recommendedName>
</protein>
<comment type="caution">
    <text evidence="2">The sequence shown here is derived from an EMBL/GenBank/DDBJ whole genome shotgun (WGS) entry which is preliminary data.</text>
</comment>
<keyword evidence="1" id="KW-0812">Transmembrane</keyword>
<gene>
    <name evidence="2" type="ORF">AUJ30_01830</name>
</gene>
<evidence type="ECO:0000313" key="2">
    <source>
        <dbReference type="EMBL" id="OIO64905.1"/>
    </source>
</evidence>
<dbReference type="EMBL" id="MNWX01000034">
    <property type="protein sequence ID" value="OIO64905.1"/>
    <property type="molecule type" value="Genomic_DNA"/>
</dbReference>
<dbReference type="AlphaFoldDB" id="A0A1J4XZN1"/>
<dbReference type="STRING" id="1805425.AUJ30_01830"/>
<sequence>MTIIQPNKTNHKANFLISLLILTSISIAVWGVFLYNQLVDFRHEVKKQEADISRAEVMNAELKNNLYSIIDAKNLKSSVDSQSLILDKNPEYVKKPLVASH</sequence>